<dbReference type="Pfam" id="PF00440">
    <property type="entry name" value="TetR_N"/>
    <property type="match status" value="1"/>
</dbReference>
<evidence type="ECO:0000259" key="5">
    <source>
        <dbReference type="PROSITE" id="PS50977"/>
    </source>
</evidence>
<evidence type="ECO:0000256" key="1">
    <source>
        <dbReference type="ARBA" id="ARBA00023015"/>
    </source>
</evidence>
<dbReference type="GO" id="GO:0003700">
    <property type="term" value="F:DNA-binding transcription factor activity"/>
    <property type="evidence" value="ECO:0007669"/>
    <property type="project" value="TreeGrafter"/>
</dbReference>
<evidence type="ECO:0000313" key="7">
    <source>
        <dbReference type="Proteomes" id="UP000062255"/>
    </source>
</evidence>
<dbReference type="GO" id="GO:0000976">
    <property type="term" value="F:transcription cis-regulatory region binding"/>
    <property type="evidence" value="ECO:0007669"/>
    <property type="project" value="TreeGrafter"/>
</dbReference>
<feature type="domain" description="HTH tetR-type" evidence="5">
    <location>
        <begin position="18"/>
        <end position="78"/>
    </location>
</feature>
<keyword evidence="3" id="KW-0804">Transcription</keyword>
<dbReference type="InterPro" id="IPR050109">
    <property type="entry name" value="HTH-type_TetR-like_transc_reg"/>
</dbReference>
<dbReference type="PATRIC" id="fig|134601.6.peg.974"/>
<proteinExistence type="predicted"/>
<dbReference type="PANTHER" id="PTHR30055:SF234">
    <property type="entry name" value="HTH-TYPE TRANSCRIPTIONAL REGULATOR BETI"/>
    <property type="match status" value="1"/>
</dbReference>
<keyword evidence="1" id="KW-0805">Transcription regulation</keyword>
<protein>
    <submittedName>
        <fullName evidence="6">TetR family transcriptional regulator</fullName>
    </submittedName>
</protein>
<evidence type="ECO:0000256" key="2">
    <source>
        <dbReference type="ARBA" id="ARBA00023125"/>
    </source>
</evidence>
<evidence type="ECO:0000256" key="3">
    <source>
        <dbReference type="ARBA" id="ARBA00023163"/>
    </source>
</evidence>
<dbReference type="PANTHER" id="PTHR30055">
    <property type="entry name" value="HTH-TYPE TRANSCRIPTIONAL REGULATOR RUTR"/>
    <property type="match status" value="1"/>
</dbReference>
<dbReference type="PROSITE" id="PS01081">
    <property type="entry name" value="HTH_TETR_1"/>
    <property type="match status" value="1"/>
</dbReference>
<reference evidence="6 7" key="1">
    <citation type="submission" date="2015-07" db="EMBL/GenBank/DDBJ databases">
        <title>Complete genome sequence of Mycobacterium goodii X7B, a facultative thermophilic biodesulfurizing bacterium.</title>
        <authorList>
            <person name="Yu B."/>
            <person name="Li F."/>
            <person name="Xu P."/>
        </authorList>
    </citation>
    <scope>NUCLEOTIDE SEQUENCE [LARGE SCALE GENOMIC DNA]</scope>
    <source>
        <strain evidence="6 7">X7B</strain>
    </source>
</reference>
<accession>A0A0K0X1H4</accession>
<dbReference type="SUPFAM" id="SSF46689">
    <property type="entry name" value="Homeodomain-like"/>
    <property type="match status" value="1"/>
</dbReference>
<dbReference type="OrthoDB" id="4537491at2"/>
<evidence type="ECO:0000313" key="6">
    <source>
        <dbReference type="EMBL" id="AKS31296.1"/>
    </source>
</evidence>
<dbReference type="InterPro" id="IPR009057">
    <property type="entry name" value="Homeodomain-like_sf"/>
</dbReference>
<dbReference type="EMBL" id="CP012150">
    <property type="protein sequence ID" value="AKS31296.1"/>
    <property type="molecule type" value="Genomic_DNA"/>
</dbReference>
<dbReference type="PROSITE" id="PS50977">
    <property type="entry name" value="HTH_TETR_2"/>
    <property type="match status" value="1"/>
</dbReference>
<dbReference type="PRINTS" id="PR00455">
    <property type="entry name" value="HTHTETR"/>
</dbReference>
<evidence type="ECO:0000256" key="4">
    <source>
        <dbReference type="PROSITE-ProRule" id="PRU00335"/>
    </source>
</evidence>
<feature type="DNA-binding region" description="H-T-H motif" evidence="4">
    <location>
        <begin position="41"/>
        <end position="60"/>
    </location>
</feature>
<dbReference type="Gene3D" id="1.10.357.10">
    <property type="entry name" value="Tetracycline Repressor, domain 2"/>
    <property type="match status" value="1"/>
</dbReference>
<dbReference type="InterPro" id="IPR001647">
    <property type="entry name" value="HTH_TetR"/>
</dbReference>
<gene>
    <name evidence="6" type="ORF">AFA91_04700</name>
</gene>
<dbReference type="RefSeq" id="WP_049743704.1">
    <property type="nucleotide sequence ID" value="NZ_CP012150.1"/>
</dbReference>
<organism evidence="6 7">
    <name type="scientific">Mycolicibacterium goodii</name>
    <name type="common">Mycobacterium goodii</name>
    <dbReference type="NCBI Taxonomy" id="134601"/>
    <lineage>
        <taxon>Bacteria</taxon>
        <taxon>Bacillati</taxon>
        <taxon>Actinomycetota</taxon>
        <taxon>Actinomycetes</taxon>
        <taxon>Mycobacteriales</taxon>
        <taxon>Mycobacteriaceae</taxon>
        <taxon>Mycolicibacterium</taxon>
    </lineage>
</organism>
<dbReference type="KEGG" id="mgo:AFA91_04700"/>
<name>A0A0K0X1H4_MYCGD</name>
<dbReference type="AlphaFoldDB" id="A0A0K0X1H4"/>
<keyword evidence="2 4" id="KW-0238">DNA-binding</keyword>
<dbReference type="STRING" id="134601.AFA91_04700"/>
<dbReference type="InterPro" id="IPR023772">
    <property type="entry name" value="DNA-bd_HTH_TetR-type_CS"/>
</dbReference>
<dbReference type="Proteomes" id="UP000062255">
    <property type="component" value="Chromosome"/>
</dbReference>
<sequence length="189" mass="20562">MSDPAMESTRRRLSARQADTVERLGRAAVELISREGYAGLTVRRVAAEAGVGSATAYTYFSSKEHLVAEVFWRRLSAAPPAVHESPDPATRVVEVLQHIASLVADEPAFAGAVTTALLGRDPDVDALRQRIGADIRQRLVAALGPDVRIDVIEALELLYTGTMVWAGMGYDSYEQVSRRLEKSARLVLS</sequence>